<proteinExistence type="predicted"/>
<dbReference type="Proteomes" id="UP000827872">
    <property type="component" value="Linkage Group LG01"/>
</dbReference>
<sequence length="142" mass="16251">MASMRLGYVSKFLLFLRYLTLTTLEHTHLWHTDKHVQQDEERRRQLRERARQLIAEARSGVKMSELPSYSEMAAEKLKERSKASGELGGKCASAYNLSKTGNRWVSKSGGLVHNDRAASQKSQNQEKGDNLEREDNQKFLLG</sequence>
<accession>A0ACB8GEX7</accession>
<protein>
    <submittedName>
        <fullName evidence="1">Uncharacterized protein</fullName>
    </submittedName>
</protein>
<comment type="caution">
    <text evidence="1">The sequence shown here is derived from an EMBL/GenBank/DDBJ whole genome shotgun (WGS) entry which is preliminary data.</text>
</comment>
<dbReference type="EMBL" id="CM037614">
    <property type="protein sequence ID" value="KAH8018084.1"/>
    <property type="molecule type" value="Genomic_DNA"/>
</dbReference>
<gene>
    <name evidence="1" type="ORF">K3G42_033659</name>
</gene>
<evidence type="ECO:0000313" key="2">
    <source>
        <dbReference type="Proteomes" id="UP000827872"/>
    </source>
</evidence>
<evidence type="ECO:0000313" key="1">
    <source>
        <dbReference type="EMBL" id="KAH8018084.1"/>
    </source>
</evidence>
<reference evidence="1" key="1">
    <citation type="submission" date="2021-08" db="EMBL/GenBank/DDBJ databases">
        <title>The first chromosome-level gecko genome reveals the dynamic sex chromosomes of Neotropical dwarf geckos (Sphaerodactylidae: Sphaerodactylus).</title>
        <authorList>
            <person name="Pinto B.J."/>
            <person name="Keating S.E."/>
            <person name="Gamble T."/>
        </authorList>
    </citation>
    <scope>NUCLEOTIDE SEQUENCE</scope>
    <source>
        <strain evidence="1">TG3544</strain>
    </source>
</reference>
<keyword evidence="2" id="KW-1185">Reference proteome</keyword>
<organism evidence="1 2">
    <name type="scientific">Sphaerodactylus townsendi</name>
    <dbReference type="NCBI Taxonomy" id="933632"/>
    <lineage>
        <taxon>Eukaryota</taxon>
        <taxon>Metazoa</taxon>
        <taxon>Chordata</taxon>
        <taxon>Craniata</taxon>
        <taxon>Vertebrata</taxon>
        <taxon>Euteleostomi</taxon>
        <taxon>Lepidosauria</taxon>
        <taxon>Squamata</taxon>
        <taxon>Bifurcata</taxon>
        <taxon>Gekkota</taxon>
        <taxon>Sphaerodactylidae</taxon>
        <taxon>Sphaerodactylus</taxon>
    </lineage>
</organism>
<name>A0ACB8GEX7_9SAUR</name>